<organism evidence="2 3">
    <name type="scientific">Naja naja</name>
    <name type="common">Indian cobra</name>
    <dbReference type="NCBI Taxonomy" id="35670"/>
    <lineage>
        <taxon>Eukaryota</taxon>
        <taxon>Metazoa</taxon>
        <taxon>Chordata</taxon>
        <taxon>Craniata</taxon>
        <taxon>Vertebrata</taxon>
        <taxon>Euteleostomi</taxon>
        <taxon>Lepidosauria</taxon>
        <taxon>Squamata</taxon>
        <taxon>Bifurcata</taxon>
        <taxon>Unidentata</taxon>
        <taxon>Episquamata</taxon>
        <taxon>Toxicofera</taxon>
        <taxon>Serpentes</taxon>
        <taxon>Colubroidea</taxon>
        <taxon>Elapidae</taxon>
        <taxon>Elapinae</taxon>
        <taxon>Naja</taxon>
    </lineage>
</organism>
<reference evidence="2" key="1">
    <citation type="submission" date="2025-08" db="UniProtKB">
        <authorList>
            <consortium name="Ensembl"/>
        </authorList>
    </citation>
    <scope>IDENTIFICATION</scope>
</reference>
<dbReference type="SUPFAM" id="SSF48726">
    <property type="entry name" value="Immunoglobulin"/>
    <property type="match status" value="1"/>
</dbReference>
<dbReference type="PROSITE" id="PS00290">
    <property type="entry name" value="IG_MHC"/>
    <property type="match status" value="1"/>
</dbReference>
<dbReference type="PROSITE" id="PS50835">
    <property type="entry name" value="IG_LIKE"/>
    <property type="match status" value="1"/>
</dbReference>
<dbReference type="Gene3D" id="2.60.40.10">
    <property type="entry name" value="Immunoglobulins"/>
    <property type="match status" value="1"/>
</dbReference>
<dbReference type="InterPro" id="IPR036179">
    <property type="entry name" value="Ig-like_dom_sf"/>
</dbReference>
<dbReference type="InterPro" id="IPR050160">
    <property type="entry name" value="MHC/Immunoglobulin"/>
</dbReference>
<dbReference type="Pfam" id="PF07654">
    <property type="entry name" value="C1-set"/>
    <property type="match status" value="1"/>
</dbReference>
<dbReference type="GeneTree" id="ENSGT00950000183127"/>
<feature type="domain" description="Ig-like" evidence="1">
    <location>
        <begin position="33"/>
        <end position="99"/>
    </location>
</feature>
<dbReference type="Proteomes" id="UP000694559">
    <property type="component" value="Unplaced"/>
</dbReference>
<keyword evidence="3" id="KW-1185">Reference proteome</keyword>
<dbReference type="SMART" id="SM00407">
    <property type="entry name" value="IGc1"/>
    <property type="match status" value="1"/>
</dbReference>
<dbReference type="AlphaFoldDB" id="A0A8C6VEF9"/>
<evidence type="ECO:0000313" key="3">
    <source>
        <dbReference type="Proteomes" id="UP000694559"/>
    </source>
</evidence>
<dbReference type="InterPro" id="IPR007110">
    <property type="entry name" value="Ig-like_dom"/>
</dbReference>
<accession>A0A8C6VEF9</accession>
<evidence type="ECO:0000313" key="2">
    <source>
        <dbReference type="Ensembl" id="ENSNNAP00000003105.1"/>
    </source>
</evidence>
<sequence>ADPNHEGFNFPPLSRSLLILTLRSLVGREGVNATGFYPLEIEVQWLKNGQLEEEGVAFREELQNGDWTYQLQVMLETQPQRGYVYTCQVGHASPPSFFTWNFCREGGGGPSLD</sequence>
<evidence type="ECO:0000259" key="1">
    <source>
        <dbReference type="PROSITE" id="PS50835"/>
    </source>
</evidence>
<dbReference type="InterPro" id="IPR013783">
    <property type="entry name" value="Ig-like_fold"/>
</dbReference>
<dbReference type="Ensembl" id="ENSNNAT00000003261.1">
    <property type="protein sequence ID" value="ENSNNAP00000003105.1"/>
    <property type="gene ID" value="ENSNNAG00000002129.1"/>
</dbReference>
<dbReference type="InterPro" id="IPR003006">
    <property type="entry name" value="Ig/MHC_CS"/>
</dbReference>
<dbReference type="InterPro" id="IPR003597">
    <property type="entry name" value="Ig_C1-set"/>
</dbReference>
<dbReference type="PANTHER" id="PTHR19944:SF99">
    <property type="entry name" value="HLA CLASS II HISTOCOMPATIBILITY ANTIGEN, DRB1 BETA CHAIN"/>
    <property type="match status" value="1"/>
</dbReference>
<dbReference type="PANTHER" id="PTHR19944">
    <property type="entry name" value="MHC CLASS II-RELATED"/>
    <property type="match status" value="1"/>
</dbReference>
<reference evidence="2" key="2">
    <citation type="submission" date="2025-09" db="UniProtKB">
        <authorList>
            <consortium name="Ensembl"/>
        </authorList>
    </citation>
    <scope>IDENTIFICATION</scope>
</reference>
<proteinExistence type="predicted"/>
<name>A0A8C6VEF9_NAJNA</name>
<dbReference type="OrthoDB" id="9038477at2759"/>
<protein>
    <recommendedName>
        <fullName evidence="1">Ig-like domain-containing protein</fullName>
    </recommendedName>
</protein>